<gene>
    <name evidence="2" type="ORF">B0A50_05766</name>
</gene>
<proteinExistence type="predicted"/>
<dbReference type="Pfam" id="PF25156">
    <property type="entry name" value="PNGase_A_C"/>
    <property type="match status" value="1"/>
</dbReference>
<dbReference type="PANTHER" id="PTHR31104">
    <property type="entry name" value="PEPTIDE-N4-(N-ACETYL-BETA-GLUCOSAMINYL)ASPARAGINE AMIDASE A PROTEIN"/>
    <property type="match status" value="1"/>
</dbReference>
<dbReference type="InterPro" id="IPR021102">
    <property type="entry name" value="PNGase_A"/>
</dbReference>
<reference evidence="2 3" key="1">
    <citation type="submission" date="2017-03" db="EMBL/GenBank/DDBJ databases">
        <title>Genomes of endolithic fungi from Antarctica.</title>
        <authorList>
            <person name="Coleine C."/>
            <person name="Masonjones S."/>
            <person name="Stajich J.E."/>
        </authorList>
    </citation>
    <scope>NUCLEOTIDE SEQUENCE [LARGE SCALE GENOMIC DNA]</scope>
    <source>
        <strain evidence="2 3">CCFEE 6315</strain>
    </source>
</reference>
<dbReference type="InterPro" id="IPR056948">
    <property type="entry name" value="PNGaseA_N"/>
</dbReference>
<sequence>MIGMHIAAIAPALPSNYPSPPPSASALSPAAAYYLPTTDASMGGSVTNVDGVGALNYQRAIDIARNTEGELDPTVSEYLEHAVGDIWGRIQMQPDSYILTKDEFAVFNFYVRRFEGLPQAQEAVARYWQHAAEPTAAALSVRSLPRYARAATTSLLEVFQVYPPVLTVTPQAVLELSDGSSNGTVEILDNDYPSCRKVLAVHSFAASYGNPFVANYTPPGCAFNHVTWNLTVTSAGRQFDRLGIVYLGDIEVLRTSTAEPTSTGIEWTYLKDMTSYLSLFKQESKIIFDLGNLITDVYTAAFNVTLTASFFNASSSITPADLILPVSRRLSAQDKPSVFTVLSDVASNALTIPRNVKQAVFTLAATGQSAEEFWWSNVLQSEVDTFPDYGTLYSFSPFREVQLFIDGMLAGLAWPFPIIFTGGVVPGLWRPIVGIDAFDLKEDEIDVTAWLPLLCDGGAHDFTIKVSGLNDTGNGTATLSGVTNSYWLVTGKLFIWSDEEGRITTGNGPHIAAPAPSLQVSSSVQKKANGTNETLLYQVNAQRSLSVSSTISLSTGNSTATWDQNLSFTNSGNFTDGGNIELNEQQTTGYDVSSSGYARHFSYPLYAYSVYATIGDNISYVTTVNRDKDVKILGQPVFPTGLEAYSSAHDYDLTFQGSSLSTSQNGNATYLANQTSQTSFSYGTTAQDMLFKGIRVEADAGKHAFPPISETRELFHRHVVAVNSSIAEDEETLVDETTGYAREDEADMKGLALANIPGRGGHWQRLIQQRQQQPPRVEGRLW</sequence>
<dbReference type="OrthoDB" id="1612078at2759"/>
<dbReference type="EMBL" id="NAJL01000041">
    <property type="protein sequence ID" value="TKA24778.1"/>
    <property type="molecule type" value="Genomic_DNA"/>
</dbReference>
<dbReference type="Pfam" id="PF12222">
    <property type="entry name" value="PNGaseA"/>
    <property type="match status" value="1"/>
</dbReference>
<protein>
    <recommendedName>
        <fullName evidence="1">Peptide N-acetyl-beta-D-glucosaminyl asparaginase amidase A N-terminal domain-containing protein</fullName>
    </recommendedName>
</protein>
<dbReference type="AlphaFoldDB" id="A0A4U0TRM4"/>
<evidence type="ECO:0000259" key="1">
    <source>
        <dbReference type="Pfam" id="PF12222"/>
    </source>
</evidence>
<organism evidence="2 3">
    <name type="scientific">Salinomyces thailandicus</name>
    <dbReference type="NCBI Taxonomy" id="706561"/>
    <lineage>
        <taxon>Eukaryota</taxon>
        <taxon>Fungi</taxon>
        <taxon>Dikarya</taxon>
        <taxon>Ascomycota</taxon>
        <taxon>Pezizomycotina</taxon>
        <taxon>Dothideomycetes</taxon>
        <taxon>Dothideomycetidae</taxon>
        <taxon>Mycosphaerellales</taxon>
        <taxon>Teratosphaeriaceae</taxon>
        <taxon>Salinomyces</taxon>
    </lineage>
</organism>
<accession>A0A4U0TRM4</accession>
<evidence type="ECO:0000313" key="3">
    <source>
        <dbReference type="Proteomes" id="UP000308549"/>
    </source>
</evidence>
<keyword evidence="3" id="KW-1185">Reference proteome</keyword>
<feature type="domain" description="Peptide N-acetyl-beta-D-glucosaminyl asparaginase amidase A N-terminal" evidence="1">
    <location>
        <begin position="193"/>
        <end position="506"/>
    </location>
</feature>
<comment type="caution">
    <text evidence="2">The sequence shown here is derived from an EMBL/GenBank/DDBJ whole genome shotgun (WGS) entry which is preliminary data.</text>
</comment>
<name>A0A4U0TRM4_9PEZI</name>
<evidence type="ECO:0000313" key="2">
    <source>
        <dbReference type="EMBL" id="TKA24778.1"/>
    </source>
</evidence>
<dbReference type="Proteomes" id="UP000308549">
    <property type="component" value="Unassembled WGS sequence"/>
</dbReference>